<feature type="domain" description="LysM" evidence="7">
    <location>
        <begin position="244"/>
        <end position="287"/>
    </location>
</feature>
<feature type="signal peptide" evidence="6">
    <location>
        <begin position="1"/>
        <end position="19"/>
    </location>
</feature>
<evidence type="ECO:0000313" key="9">
    <source>
        <dbReference type="Proteomes" id="UP001597393"/>
    </source>
</evidence>
<gene>
    <name evidence="8" type="ORF">ACFSQ3_04080</name>
</gene>
<dbReference type="SMART" id="SM00047">
    <property type="entry name" value="LYZ2"/>
    <property type="match status" value="1"/>
</dbReference>
<dbReference type="Gene3D" id="1.10.530.10">
    <property type="match status" value="1"/>
</dbReference>
<name>A0ABW5NHU5_9SPHI</name>
<proteinExistence type="predicted"/>
<comment type="caution">
    <text evidence="8">The sequence shown here is derived from an EMBL/GenBank/DDBJ whole genome shotgun (WGS) entry which is preliminary data.</text>
</comment>
<feature type="chain" id="PRO_5045576593" description="Peptidoglycan hydrolase" evidence="6">
    <location>
        <begin position="20"/>
        <end position="289"/>
    </location>
</feature>
<dbReference type="InterPro" id="IPR051056">
    <property type="entry name" value="Glycosyl_Hydrolase_73"/>
</dbReference>
<dbReference type="Proteomes" id="UP001597393">
    <property type="component" value="Unassembled WGS sequence"/>
</dbReference>
<dbReference type="Pfam" id="PF01832">
    <property type="entry name" value="Glucosaminidase"/>
    <property type="match status" value="1"/>
</dbReference>
<evidence type="ECO:0000256" key="6">
    <source>
        <dbReference type="SAM" id="SignalP"/>
    </source>
</evidence>
<dbReference type="SUPFAM" id="SSF54106">
    <property type="entry name" value="LysM domain"/>
    <property type="match status" value="1"/>
</dbReference>
<evidence type="ECO:0000256" key="1">
    <source>
        <dbReference type="ARBA" id="ARBA00022529"/>
    </source>
</evidence>
<evidence type="ECO:0000256" key="2">
    <source>
        <dbReference type="ARBA" id="ARBA00022638"/>
    </source>
</evidence>
<accession>A0ABW5NHU5</accession>
<dbReference type="CDD" id="cd00118">
    <property type="entry name" value="LysM"/>
    <property type="match status" value="1"/>
</dbReference>
<dbReference type="EMBL" id="JBHUMA010000004">
    <property type="protein sequence ID" value="MFD2598123.1"/>
    <property type="molecule type" value="Genomic_DNA"/>
</dbReference>
<dbReference type="InterPro" id="IPR002901">
    <property type="entry name" value="MGlyc_endo_b_GlcNAc-like_dom"/>
</dbReference>
<sequence>MKYTFGLVMLLGVALFFSACSSKRGTVLRSSKNYPSSTSKNTEPSTNNSRPNVSSGKGGTSSGNAYIDRYRSIAIAEMNQYGIPASIKLAQALLESGNGNSYLAKEANNHFGIKCGGSWNGRSTNRPDDGPNDCFRVYSNPDDSFRDHSQFLLRKRYEPLFALKKDDYKGWAHGLKQAGYATNPRYAYLLIDLIERYQLYRYDSEETFVEQEVREHQVEDIIKVKEVVEEEVAPEEVKKPVAMTIYEVKANDTLYNIAQRYQLTVQELIDLNALDDENLSVGQLLVVSK</sequence>
<protein>
    <recommendedName>
        <fullName evidence="4">Peptidoglycan hydrolase</fullName>
    </recommendedName>
</protein>
<dbReference type="Gene3D" id="3.10.350.10">
    <property type="entry name" value="LysM domain"/>
    <property type="match status" value="1"/>
</dbReference>
<dbReference type="PANTHER" id="PTHR33308:SF9">
    <property type="entry name" value="PEPTIDOGLYCAN HYDROLASE FLGJ"/>
    <property type="match status" value="1"/>
</dbReference>
<dbReference type="SMART" id="SM00257">
    <property type="entry name" value="LysM"/>
    <property type="match status" value="1"/>
</dbReference>
<feature type="region of interest" description="Disordered" evidence="5">
    <location>
        <begin position="28"/>
        <end position="61"/>
    </location>
</feature>
<dbReference type="Pfam" id="PF01476">
    <property type="entry name" value="LysM"/>
    <property type="match status" value="1"/>
</dbReference>
<evidence type="ECO:0000256" key="3">
    <source>
        <dbReference type="ARBA" id="ARBA00022801"/>
    </source>
</evidence>
<dbReference type="RefSeq" id="WP_380867750.1">
    <property type="nucleotide sequence ID" value="NZ_JBHUMA010000004.1"/>
</dbReference>
<organism evidence="8 9">
    <name type="scientific">Sphingobacterium corticis</name>
    <dbReference type="NCBI Taxonomy" id="1812823"/>
    <lineage>
        <taxon>Bacteria</taxon>
        <taxon>Pseudomonadati</taxon>
        <taxon>Bacteroidota</taxon>
        <taxon>Sphingobacteriia</taxon>
        <taxon>Sphingobacteriales</taxon>
        <taxon>Sphingobacteriaceae</taxon>
        <taxon>Sphingobacterium</taxon>
    </lineage>
</organism>
<evidence type="ECO:0000313" key="8">
    <source>
        <dbReference type="EMBL" id="MFD2598123.1"/>
    </source>
</evidence>
<evidence type="ECO:0000256" key="4">
    <source>
        <dbReference type="ARBA" id="ARBA00032108"/>
    </source>
</evidence>
<dbReference type="InterPro" id="IPR018392">
    <property type="entry name" value="LysM"/>
</dbReference>
<evidence type="ECO:0000256" key="5">
    <source>
        <dbReference type="SAM" id="MobiDB-lite"/>
    </source>
</evidence>
<keyword evidence="1" id="KW-0929">Antimicrobial</keyword>
<dbReference type="PROSITE" id="PS51782">
    <property type="entry name" value="LYSM"/>
    <property type="match status" value="1"/>
</dbReference>
<keyword evidence="3" id="KW-0378">Hydrolase</keyword>
<dbReference type="PROSITE" id="PS51257">
    <property type="entry name" value="PROKAR_LIPOPROTEIN"/>
    <property type="match status" value="1"/>
</dbReference>
<reference evidence="9" key="1">
    <citation type="journal article" date="2019" name="Int. J. Syst. Evol. Microbiol.">
        <title>The Global Catalogue of Microorganisms (GCM) 10K type strain sequencing project: providing services to taxonomists for standard genome sequencing and annotation.</title>
        <authorList>
            <consortium name="The Broad Institute Genomics Platform"/>
            <consortium name="The Broad Institute Genome Sequencing Center for Infectious Disease"/>
            <person name="Wu L."/>
            <person name="Ma J."/>
        </authorList>
    </citation>
    <scope>NUCLEOTIDE SEQUENCE [LARGE SCALE GENOMIC DNA]</scope>
    <source>
        <strain evidence="9">KCTC 42248</strain>
    </source>
</reference>
<evidence type="ECO:0000259" key="7">
    <source>
        <dbReference type="PROSITE" id="PS51782"/>
    </source>
</evidence>
<keyword evidence="9" id="KW-1185">Reference proteome</keyword>
<keyword evidence="2" id="KW-0081">Bacteriolytic enzyme</keyword>
<dbReference type="PANTHER" id="PTHR33308">
    <property type="entry name" value="PEPTIDOGLYCAN HYDROLASE FLGJ"/>
    <property type="match status" value="1"/>
</dbReference>
<feature type="compositionally biased region" description="Polar residues" evidence="5">
    <location>
        <begin position="28"/>
        <end position="55"/>
    </location>
</feature>
<keyword evidence="6" id="KW-0732">Signal</keyword>
<dbReference type="InterPro" id="IPR036779">
    <property type="entry name" value="LysM_dom_sf"/>
</dbReference>